<protein>
    <submittedName>
        <fullName evidence="2">Uncharacterized protein</fullName>
    </submittedName>
</protein>
<evidence type="ECO:0000313" key="3">
    <source>
        <dbReference type="Proteomes" id="UP000054007"/>
    </source>
</evidence>
<feature type="compositionally biased region" description="Low complexity" evidence="1">
    <location>
        <begin position="320"/>
        <end position="334"/>
    </location>
</feature>
<evidence type="ECO:0000313" key="2">
    <source>
        <dbReference type="EMBL" id="KIY71054.1"/>
    </source>
</evidence>
<organism evidence="2 3">
    <name type="scientific">Cylindrobasidium torrendii FP15055 ss-10</name>
    <dbReference type="NCBI Taxonomy" id="1314674"/>
    <lineage>
        <taxon>Eukaryota</taxon>
        <taxon>Fungi</taxon>
        <taxon>Dikarya</taxon>
        <taxon>Basidiomycota</taxon>
        <taxon>Agaricomycotina</taxon>
        <taxon>Agaricomycetes</taxon>
        <taxon>Agaricomycetidae</taxon>
        <taxon>Agaricales</taxon>
        <taxon>Marasmiineae</taxon>
        <taxon>Physalacriaceae</taxon>
        <taxon>Cylindrobasidium</taxon>
    </lineage>
</organism>
<name>A0A0D7BLN0_9AGAR</name>
<gene>
    <name evidence="2" type="ORF">CYLTODRAFT_487555</name>
</gene>
<feature type="region of interest" description="Disordered" evidence="1">
    <location>
        <begin position="151"/>
        <end position="271"/>
    </location>
</feature>
<dbReference type="AlphaFoldDB" id="A0A0D7BLN0"/>
<keyword evidence="3" id="KW-1185">Reference proteome</keyword>
<feature type="compositionally biased region" description="Polar residues" evidence="1">
    <location>
        <begin position="302"/>
        <end position="318"/>
    </location>
</feature>
<feature type="compositionally biased region" description="Acidic residues" evidence="1">
    <location>
        <begin position="413"/>
        <end position="424"/>
    </location>
</feature>
<sequence>MTYYVLVFPPGCSYERRAGVYRTMSFIPNGWRGNPFPMQFGPFDTNEQAQTFFRVLQPAVVAHHSILASGGTPDQFVEALESGGAFSRAQEAIGSLWYFSVVYGHRVVMHFTDADTRQNLAGSRGQFRQAGVFDTFQGAFRYLLTRGASETGRREWSPDLSSEAAHTPAARTVAWNPSPNDVPYVNPADEVAQLSGGQSGGSSSQSGGGNSQSGGSSSQSGSGSGVPSAHASPTGRIPPPVCANASPTRQSTTTTPSAIRTGSREETESEEAALIVQAVQARLAAGINFASSSGLGPFPVSLSAQNTPQSSPSRTRLQMSPPRTRPQSSPSRARVGSDSFTMFLAAYHSDLRVPIERALQEAHTLSMFLNAAHDGGWMVDGAQLNYIWDLFGDTLGHPVAPTEDAEAQQASQPEEDEEWNDLRD</sequence>
<feature type="region of interest" description="Disordered" evidence="1">
    <location>
        <begin position="398"/>
        <end position="424"/>
    </location>
</feature>
<evidence type="ECO:0000256" key="1">
    <source>
        <dbReference type="SAM" id="MobiDB-lite"/>
    </source>
</evidence>
<proteinExistence type="predicted"/>
<feature type="region of interest" description="Disordered" evidence="1">
    <location>
        <begin position="300"/>
        <end position="335"/>
    </location>
</feature>
<accession>A0A0D7BLN0</accession>
<feature type="compositionally biased region" description="Low complexity" evidence="1">
    <location>
        <begin position="246"/>
        <end position="261"/>
    </location>
</feature>
<dbReference type="EMBL" id="KN880459">
    <property type="protein sequence ID" value="KIY71054.1"/>
    <property type="molecule type" value="Genomic_DNA"/>
</dbReference>
<reference evidence="2 3" key="1">
    <citation type="journal article" date="2015" name="Fungal Genet. Biol.">
        <title>Evolution of novel wood decay mechanisms in Agaricales revealed by the genome sequences of Fistulina hepatica and Cylindrobasidium torrendii.</title>
        <authorList>
            <person name="Floudas D."/>
            <person name="Held B.W."/>
            <person name="Riley R."/>
            <person name="Nagy L.G."/>
            <person name="Koehler G."/>
            <person name="Ransdell A.S."/>
            <person name="Younus H."/>
            <person name="Chow J."/>
            <person name="Chiniquy J."/>
            <person name="Lipzen A."/>
            <person name="Tritt A."/>
            <person name="Sun H."/>
            <person name="Haridas S."/>
            <person name="LaButti K."/>
            <person name="Ohm R.A."/>
            <person name="Kues U."/>
            <person name="Blanchette R.A."/>
            <person name="Grigoriev I.V."/>
            <person name="Minto R.E."/>
            <person name="Hibbett D.S."/>
        </authorList>
    </citation>
    <scope>NUCLEOTIDE SEQUENCE [LARGE SCALE GENOMIC DNA]</scope>
    <source>
        <strain evidence="2 3">FP15055 ss-10</strain>
    </source>
</reference>
<dbReference type="Proteomes" id="UP000054007">
    <property type="component" value="Unassembled WGS sequence"/>
</dbReference>